<name>A0A0V0R9Y6_9BILA</name>
<proteinExistence type="predicted"/>
<evidence type="ECO:0000313" key="2">
    <source>
        <dbReference type="Proteomes" id="UP000054630"/>
    </source>
</evidence>
<dbReference type="EMBL" id="JYDL01002645">
    <property type="protein sequence ID" value="KRX11300.1"/>
    <property type="molecule type" value="Genomic_DNA"/>
</dbReference>
<dbReference type="Proteomes" id="UP000054630">
    <property type="component" value="Unassembled WGS sequence"/>
</dbReference>
<comment type="caution">
    <text evidence="1">The sequence shown here is derived from an EMBL/GenBank/DDBJ whole genome shotgun (WGS) entry which is preliminary data.</text>
</comment>
<gene>
    <name evidence="1" type="ORF">T07_10911</name>
</gene>
<sequence>MGCYFTSYSTVKHLLEHGLTAIACLRKAARRDSYSTLAVYEHSER</sequence>
<dbReference type="AlphaFoldDB" id="A0A0V0R9Y6"/>
<organism evidence="1 2">
    <name type="scientific">Trichinella nelsoni</name>
    <dbReference type="NCBI Taxonomy" id="6336"/>
    <lineage>
        <taxon>Eukaryota</taxon>
        <taxon>Metazoa</taxon>
        <taxon>Ecdysozoa</taxon>
        <taxon>Nematoda</taxon>
        <taxon>Enoplea</taxon>
        <taxon>Dorylaimia</taxon>
        <taxon>Trichinellida</taxon>
        <taxon>Trichinellidae</taxon>
        <taxon>Trichinella</taxon>
    </lineage>
</organism>
<evidence type="ECO:0000313" key="1">
    <source>
        <dbReference type="EMBL" id="KRX11300.1"/>
    </source>
</evidence>
<keyword evidence="2" id="KW-1185">Reference proteome</keyword>
<accession>A0A0V0R9Y6</accession>
<reference evidence="1 2" key="1">
    <citation type="submission" date="2015-01" db="EMBL/GenBank/DDBJ databases">
        <title>Evolution of Trichinella species and genotypes.</title>
        <authorList>
            <person name="Korhonen P.K."/>
            <person name="Edoardo P."/>
            <person name="Giuseppe L.R."/>
            <person name="Gasser R.B."/>
        </authorList>
    </citation>
    <scope>NUCLEOTIDE SEQUENCE [LARGE SCALE GENOMIC DNA]</scope>
    <source>
        <strain evidence="1">ISS37</strain>
    </source>
</reference>
<protein>
    <submittedName>
        <fullName evidence="1">Uncharacterized protein</fullName>
    </submittedName>
</protein>